<reference evidence="1 2" key="1">
    <citation type="submission" date="2020-01" db="EMBL/GenBank/DDBJ databases">
        <authorList>
            <person name="Gupta K D."/>
        </authorList>
    </citation>
    <scope>NUCLEOTIDE SEQUENCE [LARGE SCALE GENOMIC DNA]</scope>
</reference>
<evidence type="ECO:0000313" key="1">
    <source>
        <dbReference type="EMBL" id="CAA7271850.1"/>
    </source>
</evidence>
<proteinExistence type="predicted"/>
<protein>
    <submittedName>
        <fullName evidence="1">Uncharacterized protein</fullName>
    </submittedName>
</protein>
<organism evidence="1 2">
    <name type="scientific">Cyclocybe aegerita</name>
    <name type="common">Black poplar mushroom</name>
    <name type="synonym">Agrocybe aegerita</name>
    <dbReference type="NCBI Taxonomy" id="1973307"/>
    <lineage>
        <taxon>Eukaryota</taxon>
        <taxon>Fungi</taxon>
        <taxon>Dikarya</taxon>
        <taxon>Basidiomycota</taxon>
        <taxon>Agaricomycotina</taxon>
        <taxon>Agaricomycetes</taxon>
        <taxon>Agaricomycetidae</taxon>
        <taxon>Agaricales</taxon>
        <taxon>Agaricineae</taxon>
        <taxon>Bolbitiaceae</taxon>
        <taxon>Cyclocybe</taxon>
    </lineage>
</organism>
<comment type="caution">
    <text evidence="1">The sequence shown here is derived from an EMBL/GenBank/DDBJ whole genome shotgun (WGS) entry which is preliminary data.</text>
</comment>
<sequence>METVILQFIGKQLGAAIAKGLGDEIMKQMGLGSGAEVTRKLDTLLSEIRSLKQDVEDLDKAFKLSTRYEKVTAARNAVLNSMDNIQTAVQFTNQKLLDTAIADLASKSSMLDLLNDMHRALAEEDLVGVSGNKAIHCLLERAWKKLQDTGNLKYGVREFKKEWDQVWNTFVLIQRVGTMLYLLNRSIQPKQPGWDKEGEMKHIVDECNARTDSWWGMYTAWIDKARAYKMLLEEVERQTDEKALTVNGPRRWMLQTNSEKTWAAVTDLQWFPTSKCSFSVLDPAPIQPGDCRQEWSLAFQPTSGYWRLEGFDSGAYGRPSWDYYAPDRKPAVLCSTPKKDHRKDHPNWLIPADKIPEGWSREYQLLPVETTNVEQALLIIETNRSWDMSQKVYSRIPAVMPFNLSDDTIKNRINGWRKEGSCNFICTVKNMTSRFVLIPNIGRLDWSFWNSFWYEYDAIHGRTWSSFGPCLPGKNTYRAGRETGIATGATSLIAFDVLETDVFKGAIRCF</sequence>
<dbReference type="OrthoDB" id="10304367at2759"/>
<keyword evidence="2" id="KW-1185">Reference proteome</keyword>
<gene>
    <name evidence="1" type="ORF">AAE3_LOCUS14088</name>
</gene>
<dbReference type="AlphaFoldDB" id="A0A8S0VVE1"/>
<accession>A0A8S0VVE1</accession>
<name>A0A8S0VVE1_CYCAE</name>
<dbReference type="EMBL" id="CACVBS010000116">
    <property type="protein sequence ID" value="CAA7271850.1"/>
    <property type="molecule type" value="Genomic_DNA"/>
</dbReference>
<evidence type="ECO:0000313" key="2">
    <source>
        <dbReference type="Proteomes" id="UP000467700"/>
    </source>
</evidence>
<dbReference type="Proteomes" id="UP000467700">
    <property type="component" value="Unassembled WGS sequence"/>
</dbReference>